<dbReference type="InterPro" id="IPR047640">
    <property type="entry name" value="RpiR-like"/>
</dbReference>
<feature type="domain" description="HTH rpiR-type" evidence="4">
    <location>
        <begin position="1"/>
        <end position="73"/>
    </location>
</feature>
<dbReference type="InterPro" id="IPR035472">
    <property type="entry name" value="RpiR-like_SIS"/>
</dbReference>
<evidence type="ECO:0000256" key="2">
    <source>
        <dbReference type="ARBA" id="ARBA00023125"/>
    </source>
</evidence>
<proteinExistence type="predicted"/>
<evidence type="ECO:0000313" key="9">
    <source>
        <dbReference type="Proteomes" id="UP000593842"/>
    </source>
</evidence>
<dbReference type="Pfam" id="PF01418">
    <property type="entry name" value="HTH_6"/>
    <property type="match status" value="1"/>
</dbReference>
<sequence length="234" mass="26917">MEVNEVITNLNPLEYDIYFYLIQNKNMVISMKLKDLANQLHVSTAMITRVCQKLGFEGFGEYKAYLKLEEHEQVNTNTFQLEHIFNFFYSVDNEMFYQEIQEAVALIKEARDVIFYGIGLSGILAQYGHGLFNRKGIRSLYIEDFSMRLDFYEKAIAIILSVSGNTTEVLGRIQNLKSYGTKVILISENSHNKAAQMADLCINYHLPNVKDKYYANSVTQVPVLYILECLANSL</sequence>
<evidence type="ECO:0000256" key="1">
    <source>
        <dbReference type="ARBA" id="ARBA00023015"/>
    </source>
</evidence>
<gene>
    <name evidence="7" type="ORF">C7U54_13305</name>
    <name evidence="6" type="ORF">Fi14EGH31_10500</name>
</gene>
<dbReference type="RefSeq" id="WP_022002263.1">
    <property type="nucleotide sequence ID" value="NZ_AP024085.1"/>
</dbReference>
<evidence type="ECO:0000313" key="8">
    <source>
        <dbReference type="Proteomes" id="UP000240974"/>
    </source>
</evidence>
<dbReference type="GO" id="GO:0003700">
    <property type="term" value="F:DNA-binding transcription factor activity"/>
    <property type="evidence" value="ECO:0007669"/>
    <property type="project" value="InterPro"/>
</dbReference>
<dbReference type="Proteomes" id="UP000240974">
    <property type="component" value="Unassembled WGS sequence"/>
</dbReference>
<reference evidence="9" key="3">
    <citation type="submission" date="2020-09" db="EMBL/GenBank/DDBJ databases">
        <title>Complete genome sequencing of Faecalibacillus intestinalis strain 14EGH31.</title>
        <authorList>
            <person name="Sakamoto M."/>
            <person name="Murakami T."/>
            <person name="Mori H."/>
        </authorList>
    </citation>
    <scope>NUCLEOTIDE SEQUENCE [LARGE SCALE GENOMIC DNA]</scope>
    <source>
        <strain evidence="9">14EGH31</strain>
    </source>
</reference>
<protein>
    <submittedName>
        <fullName evidence="6 7">Transcriptional regulator</fullName>
    </submittedName>
</protein>
<dbReference type="AlphaFoldDB" id="A0A2T3FLZ5"/>
<dbReference type="EMBL" id="PYLQ01000028">
    <property type="protein sequence ID" value="PST36285.1"/>
    <property type="molecule type" value="Genomic_DNA"/>
</dbReference>
<dbReference type="Proteomes" id="UP000593842">
    <property type="component" value="Chromosome"/>
</dbReference>
<dbReference type="InterPro" id="IPR009057">
    <property type="entry name" value="Homeodomain-like_sf"/>
</dbReference>
<evidence type="ECO:0000259" key="4">
    <source>
        <dbReference type="PROSITE" id="PS51071"/>
    </source>
</evidence>
<evidence type="ECO:0000259" key="5">
    <source>
        <dbReference type="PROSITE" id="PS51464"/>
    </source>
</evidence>
<reference evidence="7 8" key="1">
    <citation type="journal article" date="2019" name="Int. J. Syst. Evol. Microbiol.">
        <title>Faecalibacillus intestinalis gen. nov., sp. nov. and Faecalibacillus faecis sp. nov., isolated from human faeces.</title>
        <authorList>
            <person name="Seo B."/>
            <person name="Jeon K."/>
            <person name="Baek I."/>
            <person name="Lee Y.M."/>
            <person name="Baek K."/>
            <person name="Ko G."/>
        </authorList>
    </citation>
    <scope>NUCLEOTIDE SEQUENCE [LARGE SCALE GENOMIC DNA]</scope>
    <source>
        <strain evidence="7 8">SNUG30099</strain>
    </source>
</reference>
<dbReference type="CDD" id="cd05013">
    <property type="entry name" value="SIS_RpiR"/>
    <property type="match status" value="1"/>
</dbReference>
<dbReference type="EMBL" id="AP024085">
    <property type="protein sequence ID" value="BCL57338.1"/>
    <property type="molecule type" value="Genomic_DNA"/>
</dbReference>
<dbReference type="GeneID" id="70579481"/>
<keyword evidence="8" id="KW-1185">Reference proteome</keyword>
<dbReference type="SUPFAM" id="SSF46689">
    <property type="entry name" value="Homeodomain-like"/>
    <property type="match status" value="1"/>
</dbReference>
<dbReference type="InterPro" id="IPR046348">
    <property type="entry name" value="SIS_dom_sf"/>
</dbReference>
<dbReference type="GO" id="GO:0097367">
    <property type="term" value="F:carbohydrate derivative binding"/>
    <property type="evidence" value="ECO:0007669"/>
    <property type="project" value="InterPro"/>
</dbReference>
<keyword evidence="1" id="KW-0805">Transcription regulation</keyword>
<dbReference type="KEGG" id="fit:Fi14EGH31_10500"/>
<reference evidence="6" key="2">
    <citation type="journal article" date="2020" name="Microbiol. Resour. Announc.">
        <title>Complete Genome Sequence of Faecalibacillus intestinalis JCM 34082, Isolated from Feces from a Healthy Japanese Female.</title>
        <authorList>
            <person name="Sakamoto M."/>
            <person name="Ikeyama N."/>
            <person name="Toyoda A."/>
            <person name="Murakami T."/>
            <person name="Mori H."/>
            <person name="Ohkuma M."/>
        </authorList>
    </citation>
    <scope>NUCLEOTIDE SEQUENCE</scope>
    <source>
        <strain evidence="6">14EGH31</strain>
    </source>
</reference>
<dbReference type="SUPFAM" id="SSF53697">
    <property type="entry name" value="SIS domain"/>
    <property type="match status" value="1"/>
</dbReference>
<dbReference type="PANTHER" id="PTHR30514">
    <property type="entry name" value="GLUCOKINASE"/>
    <property type="match status" value="1"/>
</dbReference>
<evidence type="ECO:0000313" key="6">
    <source>
        <dbReference type="EMBL" id="BCL57338.1"/>
    </source>
</evidence>
<dbReference type="PANTHER" id="PTHR30514:SF1">
    <property type="entry name" value="HTH-TYPE TRANSCRIPTIONAL REGULATOR HEXR-RELATED"/>
    <property type="match status" value="1"/>
</dbReference>
<name>A0A2T3FLZ5_9FIRM</name>
<dbReference type="GO" id="GO:0003677">
    <property type="term" value="F:DNA binding"/>
    <property type="evidence" value="ECO:0007669"/>
    <property type="project" value="UniProtKB-KW"/>
</dbReference>
<dbReference type="Gene3D" id="3.40.50.10490">
    <property type="entry name" value="Glucose-6-phosphate isomerase like protein, domain 1"/>
    <property type="match status" value="1"/>
</dbReference>
<keyword evidence="3" id="KW-0804">Transcription</keyword>
<dbReference type="InterPro" id="IPR001347">
    <property type="entry name" value="SIS_dom"/>
</dbReference>
<accession>A0A2T3FLZ5</accession>
<evidence type="ECO:0000256" key="3">
    <source>
        <dbReference type="ARBA" id="ARBA00023163"/>
    </source>
</evidence>
<keyword evidence="2" id="KW-0238">DNA-binding</keyword>
<dbReference type="PROSITE" id="PS51071">
    <property type="entry name" value="HTH_RPIR"/>
    <property type="match status" value="1"/>
</dbReference>
<dbReference type="InterPro" id="IPR036388">
    <property type="entry name" value="WH-like_DNA-bd_sf"/>
</dbReference>
<organism evidence="7 8">
    <name type="scientific">Faecalibacillus intestinalis</name>
    <dbReference type="NCBI Taxonomy" id="1982626"/>
    <lineage>
        <taxon>Bacteria</taxon>
        <taxon>Bacillati</taxon>
        <taxon>Bacillota</taxon>
        <taxon>Erysipelotrichia</taxon>
        <taxon>Erysipelotrichales</taxon>
        <taxon>Coprobacillaceae</taxon>
        <taxon>Faecalibacillus</taxon>
    </lineage>
</organism>
<dbReference type="PROSITE" id="PS51464">
    <property type="entry name" value="SIS"/>
    <property type="match status" value="1"/>
</dbReference>
<dbReference type="InterPro" id="IPR000281">
    <property type="entry name" value="HTH_RpiR"/>
</dbReference>
<evidence type="ECO:0000313" key="7">
    <source>
        <dbReference type="EMBL" id="PST36285.1"/>
    </source>
</evidence>
<dbReference type="GO" id="GO:1901135">
    <property type="term" value="P:carbohydrate derivative metabolic process"/>
    <property type="evidence" value="ECO:0007669"/>
    <property type="project" value="InterPro"/>
</dbReference>
<dbReference type="Pfam" id="PF01380">
    <property type="entry name" value="SIS"/>
    <property type="match status" value="1"/>
</dbReference>
<dbReference type="Gene3D" id="1.10.10.10">
    <property type="entry name" value="Winged helix-like DNA-binding domain superfamily/Winged helix DNA-binding domain"/>
    <property type="match status" value="1"/>
</dbReference>
<feature type="domain" description="SIS" evidence="5">
    <location>
        <begin position="103"/>
        <end position="234"/>
    </location>
</feature>